<comment type="catalytic activity">
    <reaction evidence="8">
        <text>Endonucleolytic cleavage of RNA, removing extra 3' nucleotides from tRNA precursor, generating 3' termini of tRNAs. A 3'-hydroxy group is left at the tRNA terminus and a 5'-phosphoryl group is left at the trailer molecule.</text>
        <dbReference type="EC" id="3.1.26.11"/>
    </reaction>
</comment>
<accession>A0A1I2INH9</accession>
<evidence type="ECO:0000256" key="4">
    <source>
        <dbReference type="ARBA" id="ARBA00022723"/>
    </source>
</evidence>
<evidence type="ECO:0000256" key="1">
    <source>
        <dbReference type="ARBA" id="ARBA00011738"/>
    </source>
</evidence>
<feature type="binding site" evidence="8">
    <location>
        <position position="273"/>
    </location>
    <ligand>
        <name>Zn(2+)</name>
        <dbReference type="ChEBI" id="CHEBI:29105"/>
        <label>2</label>
        <note>catalytic</note>
    </ligand>
</feature>
<feature type="binding site" evidence="8">
    <location>
        <position position="215"/>
    </location>
    <ligand>
        <name>Zn(2+)</name>
        <dbReference type="ChEBI" id="CHEBI:29105"/>
        <label>2</label>
        <note>catalytic</note>
    </ligand>
</feature>
<dbReference type="Gene3D" id="3.60.15.10">
    <property type="entry name" value="Ribonuclease Z/Hydroxyacylglutathione hydrolase-like"/>
    <property type="match status" value="1"/>
</dbReference>
<dbReference type="SUPFAM" id="SSF56281">
    <property type="entry name" value="Metallo-hydrolase/oxidoreductase"/>
    <property type="match status" value="1"/>
</dbReference>
<keyword evidence="6 8" id="KW-0378">Hydrolase</keyword>
<feature type="active site" description="Proton acceptor" evidence="8">
    <location>
        <position position="68"/>
    </location>
</feature>
<feature type="binding site" evidence="8">
    <location>
        <position position="145"/>
    </location>
    <ligand>
        <name>Zn(2+)</name>
        <dbReference type="ChEBI" id="CHEBI:29105"/>
        <label>1</label>
        <note>catalytic</note>
    </ligand>
</feature>
<dbReference type="AlphaFoldDB" id="A0A1I2INH9"/>
<dbReference type="Pfam" id="PF23023">
    <property type="entry name" value="Anti-Pycsar_Apyc1"/>
    <property type="match status" value="1"/>
</dbReference>
<feature type="binding site" evidence="8">
    <location>
        <position position="68"/>
    </location>
    <ligand>
        <name>Zn(2+)</name>
        <dbReference type="ChEBI" id="CHEBI:29105"/>
        <label>2</label>
        <note>catalytic</note>
    </ligand>
</feature>
<evidence type="ECO:0000256" key="6">
    <source>
        <dbReference type="ARBA" id="ARBA00022801"/>
    </source>
</evidence>
<comment type="cofactor">
    <cofactor evidence="8">
        <name>Zn(2+)</name>
        <dbReference type="ChEBI" id="CHEBI:29105"/>
    </cofactor>
    <text evidence="8">Binds 2 Zn(2+) ions.</text>
</comment>
<dbReference type="RefSeq" id="WP_244525743.1">
    <property type="nucleotide sequence ID" value="NZ_FONW01000006.1"/>
</dbReference>
<dbReference type="PANTHER" id="PTHR46018:SF2">
    <property type="entry name" value="ZINC PHOSPHODIESTERASE ELAC PROTEIN 1"/>
    <property type="match status" value="1"/>
</dbReference>
<comment type="subunit">
    <text evidence="1 8">Homodimer.</text>
</comment>
<evidence type="ECO:0000256" key="8">
    <source>
        <dbReference type="HAMAP-Rule" id="MF_01818"/>
    </source>
</evidence>
<feature type="binding site" evidence="8">
    <location>
        <position position="69"/>
    </location>
    <ligand>
        <name>Zn(2+)</name>
        <dbReference type="ChEBI" id="CHEBI:29105"/>
        <label>2</label>
        <note>catalytic</note>
    </ligand>
</feature>
<feature type="binding site" evidence="8">
    <location>
        <position position="215"/>
    </location>
    <ligand>
        <name>Zn(2+)</name>
        <dbReference type="ChEBI" id="CHEBI:29105"/>
        <label>1</label>
        <note>catalytic</note>
    </ligand>
</feature>
<feature type="binding site" evidence="8">
    <location>
        <position position="64"/>
    </location>
    <ligand>
        <name>Zn(2+)</name>
        <dbReference type="ChEBI" id="CHEBI:29105"/>
        <label>1</label>
        <note>catalytic</note>
    </ligand>
</feature>
<sequence length="309" mass="35135">MQMPFQLTILGSSSAMPTSKRYPTAQVLNVLGRFFLIDCGEGTQHQLRKNKIGFGRLDHIFISHLHGDHFFGLIGFISTQVLLGRTKDLHIYAHSELQRYTQYQLDFLGTEELGFRLVFHPLNFKKEQVIFDEEKLTITSFPLHHRIPCCGFLFREKSKEPNIKKGKLKQYKIPIREIKYIKAGADFQTEKGDIIPNKELVIPPAAPRSFAFCSDTAYHESIIPIISKVDLLYHEATFAESEKKLAQATFHSTGADAASIAKQANVGKLLIGHFSARYKTPEIILEEARAIFPNTEAIIENEVFKVVRD</sequence>
<evidence type="ECO:0000313" key="10">
    <source>
        <dbReference type="Proteomes" id="UP000198964"/>
    </source>
</evidence>
<dbReference type="NCBIfam" id="TIGR02651">
    <property type="entry name" value="RNase_Z"/>
    <property type="match status" value="1"/>
</dbReference>
<keyword evidence="5 8" id="KW-0255">Endonuclease</keyword>
<comment type="function">
    <text evidence="8">Zinc phosphodiesterase, which displays some tRNA 3'-processing endonuclease activity. Probably involved in tRNA maturation, by removing a 3'-trailer from precursor tRNA.</text>
</comment>
<keyword evidence="7 8" id="KW-0862">Zinc</keyword>
<keyword evidence="4 8" id="KW-0479">Metal-binding</keyword>
<dbReference type="STRING" id="655355.SAMN05216283_106121"/>
<comment type="similarity">
    <text evidence="8">Belongs to the RNase Z family.</text>
</comment>
<evidence type="ECO:0000256" key="3">
    <source>
        <dbReference type="ARBA" id="ARBA00022722"/>
    </source>
</evidence>
<name>A0A1I2INH9_9BACT</name>
<keyword evidence="10" id="KW-1185">Reference proteome</keyword>
<dbReference type="Proteomes" id="UP000198964">
    <property type="component" value="Unassembled WGS sequence"/>
</dbReference>
<evidence type="ECO:0000256" key="5">
    <source>
        <dbReference type="ARBA" id="ARBA00022759"/>
    </source>
</evidence>
<dbReference type="PANTHER" id="PTHR46018">
    <property type="entry name" value="ZINC PHOSPHODIESTERASE ELAC PROTEIN 1"/>
    <property type="match status" value="1"/>
</dbReference>
<evidence type="ECO:0000313" key="9">
    <source>
        <dbReference type="EMBL" id="SFF43168.1"/>
    </source>
</evidence>
<dbReference type="GO" id="GO:0042781">
    <property type="term" value="F:3'-tRNA processing endoribonuclease activity"/>
    <property type="evidence" value="ECO:0007669"/>
    <property type="project" value="UniProtKB-UniRule"/>
</dbReference>
<dbReference type="NCBIfam" id="NF000801">
    <property type="entry name" value="PRK00055.1-3"/>
    <property type="match status" value="1"/>
</dbReference>
<dbReference type="HAMAP" id="MF_01818">
    <property type="entry name" value="RNase_Z_BN"/>
    <property type="match status" value="1"/>
</dbReference>
<dbReference type="CDD" id="cd07717">
    <property type="entry name" value="RNaseZ_ZiPD-like_MBL-fold"/>
    <property type="match status" value="1"/>
</dbReference>
<dbReference type="EMBL" id="FONW01000006">
    <property type="protein sequence ID" value="SFF43168.1"/>
    <property type="molecule type" value="Genomic_DNA"/>
</dbReference>
<reference evidence="9 10" key="1">
    <citation type="submission" date="2016-10" db="EMBL/GenBank/DDBJ databases">
        <authorList>
            <person name="de Groot N.N."/>
        </authorList>
    </citation>
    <scope>NUCLEOTIDE SEQUENCE [LARGE SCALE GENOMIC DNA]</scope>
    <source>
        <strain evidence="9 10">CGMCC 1.9156</strain>
    </source>
</reference>
<keyword evidence="2 8" id="KW-0819">tRNA processing</keyword>
<keyword evidence="3 8" id="KW-0540">Nuclease</keyword>
<dbReference type="GO" id="GO:0008270">
    <property type="term" value="F:zinc ion binding"/>
    <property type="evidence" value="ECO:0007669"/>
    <property type="project" value="UniProtKB-UniRule"/>
</dbReference>
<proteinExistence type="inferred from homology"/>
<feature type="binding site" evidence="8">
    <location>
        <position position="66"/>
    </location>
    <ligand>
        <name>Zn(2+)</name>
        <dbReference type="ChEBI" id="CHEBI:29105"/>
        <label>1</label>
        <note>catalytic</note>
    </ligand>
</feature>
<organism evidence="9 10">
    <name type="scientific">Sunxiuqinia elliptica</name>
    <dbReference type="NCBI Taxonomy" id="655355"/>
    <lineage>
        <taxon>Bacteria</taxon>
        <taxon>Pseudomonadati</taxon>
        <taxon>Bacteroidota</taxon>
        <taxon>Bacteroidia</taxon>
        <taxon>Marinilabiliales</taxon>
        <taxon>Prolixibacteraceae</taxon>
        <taxon>Sunxiuqinia</taxon>
    </lineage>
</organism>
<evidence type="ECO:0000256" key="7">
    <source>
        <dbReference type="ARBA" id="ARBA00022833"/>
    </source>
</evidence>
<dbReference type="InterPro" id="IPR036866">
    <property type="entry name" value="RibonucZ/Hydroxyglut_hydro"/>
</dbReference>
<dbReference type="EC" id="3.1.26.11" evidence="8"/>
<protein>
    <recommendedName>
        <fullName evidence="8">Ribonuclease Z</fullName>
        <shortName evidence="8">RNase Z</shortName>
        <ecNumber evidence="8">3.1.26.11</ecNumber>
    </recommendedName>
    <alternativeName>
        <fullName evidence="8">tRNA 3 endonuclease</fullName>
    </alternativeName>
    <alternativeName>
        <fullName evidence="8">tRNase Z</fullName>
    </alternativeName>
</protein>
<gene>
    <name evidence="8" type="primary">rnz</name>
    <name evidence="9" type="ORF">SAMN05216283_106121</name>
</gene>
<evidence type="ECO:0000256" key="2">
    <source>
        <dbReference type="ARBA" id="ARBA00022694"/>
    </source>
</evidence>
<dbReference type="InterPro" id="IPR013471">
    <property type="entry name" value="RNase_Z/BN"/>
</dbReference>